<feature type="region of interest" description="Disordered" evidence="1">
    <location>
        <begin position="92"/>
        <end position="159"/>
    </location>
</feature>
<protein>
    <submittedName>
        <fullName evidence="2">Uncharacterized protein</fullName>
    </submittedName>
</protein>
<name>A0A0D2ND17_9CHLO</name>
<proteinExistence type="predicted"/>
<feature type="compositionally biased region" description="Low complexity" evidence="1">
    <location>
        <begin position="268"/>
        <end position="277"/>
    </location>
</feature>
<dbReference type="AlphaFoldDB" id="A0A0D2ND17"/>
<dbReference type="RefSeq" id="XP_013902230.1">
    <property type="nucleotide sequence ID" value="XM_014046776.1"/>
</dbReference>
<organism evidence="2 3">
    <name type="scientific">Monoraphidium neglectum</name>
    <dbReference type="NCBI Taxonomy" id="145388"/>
    <lineage>
        <taxon>Eukaryota</taxon>
        <taxon>Viridiplantae</taxon>
        <taxon>Chlorophyta</taxon>
        <taxon>core chlorophytes</taxon>
        <taxon>Chlorophyceae</taxon>
        <taxon>CS clade</taxon>
        <taxon>Sphaeropleales</taxon>
        <taxon>Selenastraceae</taxon>
        <taxon>Monoraphidium</taxon>
    </lineage>
</organism>
<evidence type="ECO:0000313" key="2">
    <source>
        <dbReference type="EMBL" id="KIZ03211.1"/>
    </source>
</evidence>
<dbReference type="KEGG" id="mng:MNEG_4748"/>
<feature type="compositionally biased region" description="Low complexity" evidence="1">
    <location>
        <begin position="146"/>
        <end position="156"/>
    </location>
</feature>
<feature type="region of interest" description="Disordered" evidence="1">
    <location>
        <begin position="263"/>
        <end position="294"/>
    </location>
</feature>
<dbReference type="EMBL" id="KK100893">
    <property type="protein sequence ID" value="KIZ03211.1"/>
    <property type="molecule type" value="Genomic_DNA"/>
</dbReference>
<dbReference type="OrthoDB" id="10656799at2759"/>
<reference evidence="2 3" key="1">
    <citation type="journal article" date="2013" name="BMC Genomics">
        <title>Reconstruction of the lipid metabolism for the microalga Monoraphidium neglectum from its genome sequence reveals characteristics suitable for biofuel production.</title>
        <authorList>
            <person name="Bogen C."/>
            <person name="Al-Dilaimi A."/>
            <person name="Albersmeier A."/>
            <person name="Wichmann J."/>
            <person name="Grundmann M."/>
            <person name="Rupp O."/>
            <person name="Lauersen K.J."/>
            <person name="Blifernez-Klassen O."/>
            <person name="Kalinowski J."/>
            <person name="Goesmann A."/>
            <person name="Mussgnug J.H."/>
            <person name="Kruse O."/>
        </authorList>
    </citation>
    <scope>NUCLEOTIDE SEQUENCE [LARGE SCALE GENOMIC DNA]</scope>
    <source>
        <strain evidence="2 3">SAG 48.87</strain>
    </source>
</reference>
<dbReference type="Proteomes" id="UP000054498">
    <property type="component" value="Unassembled WGS sequence"/>
</dbReference>
<accession>A0A0D2ND17</accession>
<evidence type="ECO:0000256" key="1">
    <source>
        <dbReference type="SAM" id="MobiDB-lite"/>
    </source>
</evidence>
<feature type="compositionally biased region" description="Basic and acidic residues" evidence="1">
    <location>
        <begin position="126"/>
        <end position="138"/>
    </location>
</feature>
<keyword evidence="3" id="KW-1185">Reference proteome</keyword>
<gene>
    <name evidence="2" type="ORF">MNEG_4748</name>
</gene>
<dbReference type="GeneID" id="25737625"/>
<evidence type="ECO:0000313" key="3">
    <source>
        <dbReference type="Proteomes" id="UP000054498"/>
    </source>
</evidence>
<sequence length="294" mass="31162">MLLHIPLVCYDLDCISILSEVVDELVLEVASEVDGQEGRGDAFAFDLLVAAVAFSQGEYEVGSQTRGPRIGRMANEAALVLKAAVSHAGRSDILKQRGDDATQGGTVQRSTAAGPVKDGAAAGRRRPGDRDDREDAHQLRRSFQKGPSSSSSSGPSADRGLYLSGLKAMLSEMRMRRPPDTPFGHTQQLQAQFSAGAKVAKAQRLAVGRARAPLAAAPSVWARRHEAVSRLDHAPWPHAAHAAAAATERTFWSRLSLRPMMQPGGAKGAAAAASGAAPVRGLELPRDHGRRLMG</sequence>